<feature type="chain" id="PRO_5005602203" evidence="1">
    <location>
        <begin position="17"/>
        <end position="327"/>
    </location>
</feature>
<dbReference type="FunFam" id="2.30.180.10:FF:000014">
    <property type="entry name" value="Stabilin 1"/>
    <property type="match status" value="2"/>
</dbReference>
<reference evidence="4" key="1">
    <citation type="journal article" date="2015" name="PLoS Genet.">
        <title>Genome Sequence and Transcriptome Analyses of Chrysochromulina tobin: Metabolic Tools for Enhanced Algal Fitness in the Prominent Order Prymnesiales (Haptophyceae).</title>
        <authorList>
            <person name="Hovde B.T."/>
            <person name="Deodato C.R."/>
            <person name="Hunsperger H.M."/>
            <person name="Ryken S.A."/>
            <person name="Yost W."/>
            <person name="Jha R.K."/>
            <person name="Patterson J."/>
            <person name="Monnat R.J. Jr."/>
            <person name="Barlow S.B."/>
            <person name="Starkenburg S.R."/>
            <person name="Cattolico R.A."/>
        </authorList>
    </citation>
    <scope>NUCLEOTIDE SEQUENCE</scope>
    <source>
        <strain evidence="4">CCMP291</strain>
    </source>
</reference>
<dbReference type="EMBL" id="JWZX01002250">
    <property type="protein sequence ID" value="KOO30299.1"/>
    <property type="molecule type" value="Genomic_DNA"/>
</dbReference>
<proteinExistence type="predicted"/>
<accession>A0A0M0JUU5</accession>
<dbReference type="PROSITE" id="PS50213">
    <property type="entry name" value="FAS1"/>
    <property type="match status" value="2"/>
</dbReference>
<evidence type="ECO:0000259" key="2">
    <source>
        <dbReference type="PROSITE" id="PS50213"/>
    </source>
</evidence>
<dbReference type="SUPFAM" id="SSF82153">
    <property type="entry name" value="FAS1 domain"/>
    <property type="match status" value="2"/>
</dbReference>
<dbReference type="OrthoDB" id="286301at2759"/>
<name>A0A0M0JUU5_9EUKA</name>
<evidence type="ECO:0000313" key="3">
    <source>
        <dbReference type="EMBL" id="KOO30299.1"/>
    </source>
</evidence>
<dbReference type="Proteomes" id="UP000037460">
    <property type="component" value="Unassembled WGS sequence"/>
</dbReference>
<gene>
    <name evidence="3" type="ORF">Ctob_004070</name>
</gene>
<dbReference type="Gene3D" id="2.30.180.10">
    <property type="entry name" value="FAS1 domain"/>
    <property type="match status" value="2"/>
</dbReference>
<protein>
    <submittedName>
        <fullName evidence="3">Beta-ig-h3 fasciclin</fullName>
    </submittedName>
</protein>
<feature type="signal peptide" evidence="1">
    <location>
        <begin position="1"/>
        <end position="16"/>
    </location>
</feature>
<feature type="domain" description="FAS1" evidence="2">
    <location>
        <begin position="17"/>
        <end position="157"/>
    </location>
</feature>
<dbReference type="AlphaFoldDB" id="A0A0M0JUU5"/>
<evidence type="ECO:0000313" key="4">
    <source>
        <dbReference type="Proteomes" id="UP000037460"/>
    </source>
</evidence>
<dbReference type="SMART" id="SM00554">
    <property type="entry name" value="FAS1"/>
    <property type="match status" value="2"/>
</dbReference>
<feature type="domain" description="FAS1" evidence="2">
    <location>
        <begin position="181"/>
        <end position="321"/>
    </location>
</feature>
<keyword evidence="1" id="KW-0732">Signal</keyword>
<dbReference type="InterPro" id="IPR000782">
    <property type="entry name" value="FAS1_domain"/>
</dbReference>
<dbReference type="PANTHER" id="PTHR10900:SF77">
    <property type="entry name" value="FI19380P1"/>
    <property type="match status" value="1"/>
</dbReference>
<evidence type="ECO:0000256" key="1">
    <source>
        <dbReference type="SAM" id="SignalP"/>
    </source>
</evidence>
<keyword evidence="4" id="KW-1185">Reference proteome</keyword>
<sequence length="327" mass="34095">MLYGLFVAACLAPAAAVMNIVQTANATADLSTLVKALAAAGLDGTLSGTTPFTVFAPTDLAFAELPAGTLSYLLDPKNVQKLQALLLYHVLNGNVPSLDLGPQQNVSTVNGDQVLVVTNQSAPAPYGRLQVFVNQAQVQAADVVCTNGFVHIINSVLLPPTFLHEVPAAAAVQTVGPSSATMNIVQTANATADLSTLVKALQAARLTDTLSGPGPFTVFAPTDLAFDKLPAATLSILFQPINIRKLQDLLLYHVVSGTLRAADFGPRQNVTTVNGDQVLVVTNQSAPAPYGRLQVFVNQAQVQAADVVCTNGLVHIINSVLIPPGFL</sequence>
<dbReference type="InterPro" id="IPR050904">
    <property type="entry name" value="Adhesion/Biosynth-related"/>
</dbReference>
<comment type="caution">
    <text evidence="3">The sequence shown here is derived from an EMBL/GenBank/DDBJ whole genome shotgun (WGS) entry which is preliminary data.</text>
</comment>
<organism evidence="3 4">
    <name type="scientific">Chrysochromulina tobinii</name>
    <dbReference type="NCBI Taxonomy" id="1460289"/>
    <lineage>
        <taxon>Eukaryota</taxon>
        <taxon>Haptista</taxon>
        <taxon>Haptophyta</taxon>
        <taxon>Prymnesiophyceae</taxon>
        <taxon>Prymnesiales</taxon>
        <taxon>Chrysochromulinaceae</taxon>
        <taxon>Chrysochromulina</taxon>
    </lineage>
</organism>
<dbReference type="GO" id="GO:0005615">
    <property type="term" value="C:extracellular space"/>
    <property type="evidence" value="ECO:0007669"/>
    <property type="project" value="TreeGrafter"/>
</dbReference>
<dbReference type="Pfam" id="PF02469">
    <property type="entry name" value="Fasciclin"/>
    <property type="match status" value="2"/>
</dbReference>
<dbReference type="InterPro" id="IPR036378">
    <property type="entry name" value="FAS1_dom_sf"/>
</dbReference>
<dbReference type="PANTHER" id="PTHR10900">
    <property type="entry name" value="PERIOSTIN-RELATED"/>
    <property type="match status" value="1"/>
</dbReference>